<keyword evidence="8" id="KW-0460">Magnesium</keyword>
<keyword evidence="4" id="KW-0235">DNA replication</keyword>
<sequence length="132" mass="14506">MSQHIDVVGAVIVRNGHVFAVQRGPGKALPGMWEFPGGKIEEEESPQNALIRELQEELLCDVAVGDFITTTAHEYSFGTVVLSTYFCQLVAGEPRLTEHAALRWLRPEELGTLDWAPADIPAVEIIVEKLAP</sequence>
<gene>
    <name evidence="13" type="ORF">ACFPUZ_06250</name>
</gene>
<dbReference type="PANTHER" id="PTHR47707">
    <property type="entry name" value="8-OXO-DGTP DIPHOSPHATASE"/>
    <property type="match status" value="1"/>
</dbReference>
<evidence type="ECO:0000313" key="13">
    <source>
        <dbReference type="EMBL" id="MFC6146406.1"/>
    </source>
</evidence>
<evidence type="ECO:0000313" key="14">
    <source>
        <dbReference type="Proteomes" id="UP001596244"/>
    </source>
</evidence>
<dbReference type="PANTHER" id="PTHR47707:SF1">
    <property type="entry name" value="NUDIX HYDROLASE FAMILY PROTEIN"/>
    <property type="match status" value="1"/>
</dbReference>
<comment type="cofactor">
    <cofactor evidence="1">
        <name>Mg(2+)</name>
        <dbReference type="ChEBI" id="CHEBI:18420"/>
    </cofactor>
</comment>
<evidence type="ECO:0000256" key="10">
    <source>
        <dbReference type="ARBA" id="ARBA00035861"/>
    </source>
</evidence>
<dbReference type="InterPro" id="IPR000086">
    <property type="entry name" value="NUDIX_hydrolase_dom"/>
</dbReference>
<evidence type="ECO:0000256" key="7">
    <source>
        <dbReference type="ARBA" id="ARBA00022801"/>
    </source>
</evidence>
<evidence type="ECO:0000256" key="2">
    <source>
        <dbReference type="ARBA" id="ARBA00005582"/>
    </source>
</evidence>
<name>A0ABW1QAW7_9CORY</name>
<comment type="catalytic activity">
    <reaction evidence="10">
        <text>8-oxo-dGTP + H2O = 8-oxo-dGMP + diphosphate + H(+)</text>
        <dbReference type="Rhea" id="RHEA:31575"/>
        <dbReference type="ChEBI" id="CHEBI:15377"/>
        <dbReference type="ChEBI" id="CHEBI:15378"/>
        <dbReference type="ChEBI" id="CHEBI:33019"/>
        <dbReference type="ChEBI" id="CHEBI:63224"/>
        <dbReference type="ChEBI" id="CHEBI:77896"/>
        <dbReference type="EC" id="3.6.1.55"/>
    </reaction>
</comment>
<proteinExistence type="inferred from homology"/>
<accession>A0ABW1QAW7</accession>
<dbReference type="InterPro" id="IPR015797">
    <property type="entry name" value="NUDIX_hydrolase-like_dom_sf"/>
</dbReference>
<dbReference type="GO" id="GO:0016787">
    <property type="term" value="F:hydrolase activity"/>
    <property type="evidence" value="ECO:0007669"/>
    <property type="project" value="UniProtKB-KW"/>
</dbReference>
<evidence type="ECO:0000256" key="5">
    <source>
        <dbReference type="ARBA" id="ARBA00022723"/>
    </source>
</evidence>
<dbReference type="EC" id="3.6.1.55" evidence="11"/>
<dbReference type="Proteomes" id="UP001596244">
    <property type="component" value="Unassembled WGS sequence"/>
</dbReference>
<feature type="domain" description="Nudix hydrolase" evidence="12">
    <location>
        <begin position="3"/>
        <end position="127"/>
    </location>
</feature>
<evidence type="ECO:0000256" key="9">
    <source>
        <dbReference type="ARBA" id="ARBA00023204"/>
    </source>
</evidence>
<comment type="similarity">
    <text evidence="2">Belongs to the Nudix hydrolase family.</text>
</comment>
<dbReference type="RefSeq" id="WP_377000911.1">
    <property type="nucleotide sequence ID" value="NZ_JBHSQE010000003.1"/>
</dbReference>
<dbReference type="Gene3D" id="3.90.79.10">
    <property type="entry name" value="Nucleoside Triphosphate Pyrophosphohydrolase"/>
    <property type="match status" value="1"/>
</dbReference>
<dbReference type="PROSITE" id="PS51462">
    <property type="entry name" value="NUDIX"/>
    <property type="match status" value="1"/>
</dbReference>
<dbReference type="CDD" id="cd03425">
    <property type="entry name" value="NUDIX_MutT_NudA_like"/>
    <property type="match status" value="1"/>
</dbReference>
<dbReference type="Pfam" id="PF00293">
    <property type="entry name" value="NUDIX"/>
    <property type="match status" value="1"/>
</dbReference>
<protein>
    <recommendedName>
        <fullName evidence="11">8-oxo-dGTP diphosphatase</fullName>
        <ecNumber evidence="11">3.6.1.55</ecNumber>
    </recommendedName>
</protein>
<reference evidence="14" key="1">
    <citation type="journal article" date="2019" name="Int. J. Syst. Evol. Microbiol.">
        <title>The Global Catalogue of Microorganisms (GCM) 10K type strain sequencing project: providing services to taxonomists for standard genome sequencing and annotation.</title>
        <authorList>
            <consortium name="The Broad Institute Genomics Platform"/>
            <consortium name="The Broad Institute Genome Sequencing Center for Infectious Disease"/>
            <person name="Wu L."/>
            <person name="Ma J."/>
        </authorList>
    </citation>
    <scope>NUCLEOTIDE SEQUENCE [LARGE SCALE GENOMIC DNA]</scope>
    <source>
        <strain evidence="14">CCUG 51943</strain>
    </source>
</reference>
<organism evidence="13 14">
    <name type="scientific">Corynebacterium nasicanis</name>
    <dbReference type="NCBI Taxonomy" id="1448267"/>
    <lineage>
        <taxon>Bacteria</taxon>
        <taxon>Bacillati</taxon>
        <taxon>Actinomycetota</taxon>
        <taxon>Actinomycetes</taxon>
        <taxon>Mycobacteriales</taxon>
        <taxon>Corynebacteriaceae</taxon>
        <taxon>Corynebacterium</taxon>
    </lineage>
</organism>
<evidence type="ECO:0000256" key="6">
    <source>
        <dbReference type="ARBA" id="ARBA00022763"/>
    </source>
</evidence>
<dbReference type="EMBL" id="JBHSQE010000003">
    <property type="protein sequence ID" value="MFC6146406.1"/>
    <property type="molecule type" value="Genomic_DNA"/>
</dbReference>
<comment type="caution">
    <text evidence="13">The sequence shown here is derived from an EMBL/GenBank/DDBJ whole genome shotgun (WGS) entry which is preliminary data.</text>
</comment>
<evidence type="ECO:0000256" key="11">
    <source>
        <dbReference type="ARBA" id="ARBA00038905"/>
    </source>
</evidence>
<dbReference type="InterPro" id="IPR047127">
    <property type="entry name" value="MutT-like"/>
</dbReference>
<dbReference type="SUPFAM" id="SSF55811">
    <property type="entry name" value="Nudix"/>
    <property type="match status" value="1"/>
</dbReference>
<keyword evidence="6" id="KW-0227">DNA damage</keyword>
<keyword evidence="7 13" id="KW-0378">Hydrolase</keyword>
<evidence type="ECO:0000256" key="8">
    <source>
        <dbReference type="ARBA" id="ARBA00022842"/>
    </source>
</evidence>
<evidence type="ECO:0000259" key="12">
    <source>
        <dbReference type="PROSITE" id="PS51462"/>
    </source>
</evidence>
<keyword evidence="3" id="KW-0515">Mutator protein</keyword>
<keyword evidence="14" id="KW-1185">Reference proteome</keyword>
<keyword evidence="9" id="KW-0234">DNA repair</keyword>
<keyword evidence="5" id="KW-0479">Metal-binding</keyword>
<evidence type="ECO:0000256" key="1">
    <source>
        <dbReference type="ARBA" id="ARBA00001946"/>
    </source>
</evidence>
<evidence type="ECO:0000256" key="3">
    <source>
        <dbReference type="ARBA" id="ARBA00022457"/>
    </source>
</evidence>
<evidence type="ECO:0000256" key="4">
    <source>
        <dbReference type="ARBA" id="ARBA00022705"/>
    </source>
</evidence>